<accession>A0A6H9STH5</accession>
<dbReference type="PANTHER" id="PTHR30619:SF1">
    <property type="entry name" value="RECOMBINATION PROTEIN 2"/>
    <property type="match status" value="1"/>
</dbReference>
<feature type="domain" description="Metallo-beta-lactamase" evidence="7">
    <location>
        <begin position="591"/>
        <end position="787"/>
    </location>
</feature>
<sequence>MRVSWIAFALGVAVLQQQAALPGAGVWASGAVMFAGCGLLLAWGVRRPRTRAVVALRWMLCATAACAIGFGYAAARAEWRLRDSLPVEREGRDIVVTGVIRGLPVIDDSGARLLFAVESNEAGLARFPPVIRLSWRTYGASAASTASADPHEALPDLRAAQRWRLVVRLKRPHAEANPFVRDSEAAWLAAGIRAIGYVVAPERAELLDARASGWRASIDRSRDVLRMRIGEALGSGAGHRGIVTALAVGDQSAIGDDDWRVLRNTGTSHLVAISGMHVGLVGALAGGIASIVWRRLRCRSRAAALMVPAPYVASVAALIAAAGYAALAGFNVPAQRSWWMIAAGAAAYLAGRSVPTSAVLCAALGGVLLADPWAVLSAGFWLSFGAVAVILMAVAGWRAVREFDGNDADGGSGAADGADDGIAATGRRRRLRAWCARAARRIADATRVQYAVTIGLAPLTAAWFAQISVSGPLGNAFAIPWVSSVVTPIVLAGIGLPAPLDGHAFRLAHAALEPMMVLLRHLADWPAGVLWLRMPDWPVLALACVGVGWALMPRGWPLRWAAPITWLPLVAPAPDAPPPGGFRLTVLDVGQGASVLVETASRTLLFDAGPGPESTHAGERIVAPSLRARGIRTVDSLVLSHADADHTGGAAAVYAAADVRQLLAGIAPRHRLWRAAEAAGVADRLPCAAGQRWTWDGVVFTMLWPSRVAGGGPSNEQSCVLRIDAGGTSALLTGDIEARAERRLVADARDALAAQILVVAHHGSRTSSVEPFLDSVGPRVAVFPVGYRNRFGHPHRTVLARYAARGIPLPRTDLDGAVRFDVAPAGGGFAFAGYRDVQRRYWMDR</sequence>
<feature type="transmembrane region" description="Helical" evidence="6">
    <location>
        <begin position="535"/>
        <end position="552"/>
    </location>
</feature>
<gene>
    <name evidence="9" type="ORF">BLA24064_05009</name>
    <name evidence="8" type="ORF">F7R21_25335</name>
</gene>
<reference evidence="9 11" key="2">
    <citation type="submission" date="2019-09" db="EMBL/GenBank/DDBJ databases">
        <authorList>
            <person name="Depoorter E."/>
        </authorList>
    </citation>
    <scope>NUCLEOTIDE SEQUENCE [LARGE SCALE GENOMIC DNA]</scope>
    <source>
        <strain evidence="9">LMG 24064</strain>
    </source>
</reference>
<name>A0A6H9STH5_9BURK</name>
<dbReference type="InterPro" id="IPR004477">
    <property type="entry name" value="ComEC_N"/>
</dbReference>
<keyword evidence="2" id="KW-1003">Cell membrane</keyword>
<evidence type="ECO:0000256" key="1">
    <source>
        <dbReference type="ARBA" id="ARBA00004651"/>
    </source>
</evidence>
<keyword evidence="5 6" id="KW-0472">Membrane</keyword>
<feature type="transmembrane region" description="Helical" evidence="6">
    <location>
        <begin position="373"/>
        <end position="394"/>
    </location>
</feature>
<dbReference type="InterPro" id="IPR036866">
    <property type="entry name" value="RibonucZ/Hydroxyglut_hydro"/>
</dbReference>
<evidence type="ECO:0000256" key="3">
    <source>
        <dbReference type="ARBA" id="ARBA00022692"/>
    </source>
</evidence>
<evidence type="ECO:0000313" key="10">
    <source>
        <dbReference type="Proteomes" id="UP000430232"/>
    </source>
</evidence>
<dbReference type="CDD" id="cd07731">
    <property type="entry name" value="ComA-like_MBL-fold"/>
    <property type="match status" value="1"/>
</dbReference>
<dbReference type="OrthoDB" id="9761531at2"/>
<dbReference type="Gene3D" id="3.60.15.10">
    <property type="entry name" value="Ribonuclease Z/Hydroxyacylglutathione hydrolase-like"/>
    <property type="match status" value="1"/>
</dbReference>
<keyword evidence="4 6" id="KW-1133">Transmembrane helix</keyword>
<evidence type="ECO:0000313" key="11">
    <source>
        <dbReference type="Proteomes" id="UP000494222"/>
    </source>
</evidence>
<protein>
    <submittedName>
        <fullName evidence="8 9">Competence protein ComEC</fullName>
    </submittedName>
</protein>
<dbReference type="GO" id="GO:0030420">
    <property type="term" value="P:establishment of competence for transformation"/>
    <property type="evidence" value="ECO:0007669"/>
    <property type="project" value="InterPro"/>
</dbReference>
<dbReference type="Pfam" id="PF13567">
    <property type="entry name" value="DUF4131"/>
    <property type="match status" value="1"/>
</dbReference>
<dbReference type="PANTHER" id="PTHR30619">
    <property type="entry name" value="DNA INTERNALIZATION/COMPETENCE PROTEIN COMEC/REC2"/>
    <property type="match status" value="1"/>
</dbReference>
<reference evidence="8 10" key="1">
    <citation type="submission" date="2019-09" db="EMBL/GenBank/DDBJ databases">
        <title>Draft genome sequences of 48 bacterial type strains from the CCUG.</title>
        <authorList>
            <person name="Tunovic T."/>
            <person name="Pineiro-Iglesias B."/>
            <person name="Unosson C."/>
            <person name="Inganas E."/>
            <person name="Ohlen M."/>
            <person name="Cardew S."/>
            <person name="Jensie-Markopoulos S."/>
            <person name="Salva-Serra F."/>
            <person name="Jaen-Luchoro D."/>
            <person name="Karlsson R."/>
            <person name="Svensson-Stadler L."/>
            <person name="Chun J."/>
            <person name="Moore E."/>
        </authorList>
    </citation>
    <scope>NUCLEOTIDE SEQUENCE [LARGE SCALE GENOMIC DNA]</scope>
    <source>
        <strain evidence="8 10">CCUG 54555</strain>
    </source>
</reference>
<dbReference type="InterPro" id="IPR004797">
    <property type="entry name" value="Competence_ComEC/Rec2"/>
</dbReference>
<feature type="transmembrane region" description="Helical" evidence="6">
    <location>
        <begin position="305"/>
        <end position="330"/>
    </location>
</feature>
<dbReference type="RefSeq" id="WP_151066986.1">
    <property type="nucleotide sequence ID" value="NZ_CABVPL010000048.1"/>
</dbReference>
<evidence type="ECO:0000256" key="6">
    <source>
        <dbReference type="SAM" id="Phobius"/>
    </source>
</evidence>
<evidence type="ECO:0000313" key="9">
    <source>
        <dbReference type="EMBL" id="VWC04990.1"/>
    </source>
</evidence>
<proteinExistence type="predicted"/>
<dbReference type="GeneID" id="99792301"/>
<keyword evidence="10" id="KW-1185">Reference proteome</keyword>
<evidence type="ECO:0000256" key="5">
    <source>
        <dbReference type="ARBA" id="ARBA00023136"/>
    </source>
</evidence>
<evidence type="ECO:0000256" key="4">
    <source>
        <dbReference type="ARBA" id="ARBA00022989"/>
    </source>
</evidence>
<feature type="transmembrane region" description="Helical" evidence="6">
    <location>
        <begin position="448"/>
        <end position="465"/>
    </location>
</feature>
<dbReference type="InterPro" id="IPR052159">
    <property type="entry name" value="Competence_DNA_uptake"/>
</dbReference>
<keyword evidence="3 6" id="KW-0812">Transmembrane</keyword>
<feature type="transmembrane region" description="Helical" evidence="6">
    <location>
        <begin position="270"/>
        <end position="293"/>
    </location>
</feature>
<dbReference type="NCBIfam" id="TIGR00361">
    <property type="entry name" value="ComEC_Rec2"/>
    <property type="match status" value="1"/>
</dbReference>
<evidence type="ECO:0000256" key="2">
    <source>
        <dbReference type="ARBA" id="ARBA00022475"/>
    </source>
</evidence>
<dbReference type="Pfam" id="PF03772">
    <property type="entry name" value="Competence"/>
    <property type="match status" value="1"/>
</dbReference>
<dbReference type="Proteomes" id="UP000430232">
    <property type="component" value="Unassembled WGS sequence"/>
</dbReference>
<dbReference type="NCBIfam" id="TIGR00360">
    <property type="entry name" value="ComEC_N-term"/>
    <property type="match status" value="1"/>
</dbReference>
<dbReference type="SMART" id="SM00849">
    <property type="entry name" value="Lactamase_B"/>
    <property type="match status" value="1"/>
</dbReference>
<organism evidence="8 10">
    <name type="scientific">Burkholderia latens</name>
    <dbReference type="NCBI Taxonomy" id="488446"/>
    <lineage>
        <taxon>Bacteria</taxon>
        <taxon>Pseudomonadati</taxon>
        <taxon>Pseudomonadota</taxon>
        <taxon>Betaproteobacteria</taxon>
        <taxon>Burkholderiales</taxon>
        <taxon>Burkholderiaceae</taxon>
        <taxon>Burkholderia</taxon>
        <taxon>Burkholderia cepacia complex</taxon>
    </lineage>
</organism>
<evidence type="ECO:0000313" key="8">
    <source>
        <dbReference type="EMBL" id="KAB0634852.1"/>
    </source>
</evidence>
<comment type="subcellular location">
    <subcellularLocation>
        <location evidence="1">Cell membrane</location>
        <topology evidence="1">Multi-pass membrane protein</topology>
    </subcellularLocation>
</comment>
<dbReference type="EMBL" id="VZOJ01000090">
    <property type="protein sequence ID" value="KAB0634852.1"/>
    <property type="molecule type" value="Genomic_DNA"/>
</dbReference>
<dbReference type="Proteomes" id="UP000494222">
    <property type="component" value="Unassembled WGS sequence"/>
</dbReference>
<evidence type="ECO:0000259" key="7">
    <source>
        <dbReference type="SMART" id="SM00849"/>
    </source>
</evidence>
<dbReference type="SUPFAM" id="SSF56281">
    <property type="entry name" value="Metallo-hydrolase/oxidoreductase"/>
    <property type="match status" value="1"/>
</dbReference>
<feature type="transmembrane region" description="Helical" evidence="6">
    <location>
        <begin position="55"/>
        <end position="75"/>
    </location>
</feature>
<feature type="transmembrane region" description="Helical" evidence="6">
    <location>
        <begin position="26"/>
        <end position="43"/>
    </location>
</feature>
<dbReference type="AlphaFoldDB" id="A0A6H9STH5"/>
<feature type="transmembrane region" description="Helical" evidence="6">
    <location>
        <begin position="477"/>
        <end position="497"/>
    </location>
</feature>
<dbReference type="InterPro" id="IPR035681">
    <property type="entry name" value="ComA-like_MBL"/>
</dbReference>
<dbReference type="InterPro" id="IPR025405">
    <property type="entry name" value="DUF4131"/>
</dbReference>
<dbReference type="EMBL" id="CABVPL010000048">
    <property type="protein sequence ID" value="VWC04990.1"/>
    <property type="molecule type" value="Genomic_DNA"/>
</dbReference>
<dbReference type="Pfam" id="PF00753">
    <property type="entry name" value="Lactamase_B"/>
    <property type="match status" value="1"/>
</dbReference>
<dbReference type="InterPro" id="IPR001279">
    <property type="entry name" value="Metallo-B-lactamas"/>
</dbReference>
<dbReference type="GO" id="GO:0005886">
    <property type="term" value="C:plasma membrane"/>
    <property type="evidence" value="ECO:0007669"/>
    <property type="project" value="UniProtKB-SubCell"/>
</dbReference>